<dbReference type="InterPro" id="IPR011206">
    <property type="entry name" value="Citrate_lyase_beta/mcl1/mcl2"/>
</dbReference>
<reference evidence="7 8" key="1">
    <citation type="submission" date="2020-02" db="EMBL/GenBank/DDBJ databases">
        <authorList>
            <person name="Zheng R.K."/>
            <person name="Sun C.M."/>
        </authorList>
    </citation>
    <scope>NUCLEOTIDE SEQUENCE [LARGE SCALE GENOMIC DNA]</scope>
    <source>
        <strain evidence="8">zrk13</strain>
    </source>
</reference>
<accession>A0A7L7KQU4</accession>
<evidence type="ECO:0000256" key="1">
    <source>
        <dbReference type="ARBA" id="ARBA00001946"/>
    </source>
</evidence>
<keyword evidence="3 5" id="KW-0460">Magnesium</keyword>
<dbReference type="PANTHER" id="PTHR32308">
    <property type="entry name" value="LYASE BETA SUBUNIT, PUTATIVE (AFU_ORTHOLOGUE AFUA_4G13030)-RELATED"/>
    <property type="match status" value="1"/>
</dbReference>
<evidence type="ECO:0000313" key="8">
    <source>
        <dbReference type="Proteomes" id="UP000514720"/>
    </source>
</evidence>
<organism evidence="7 8">
    <name type="scientific">Candidatus Xianfuyuplasma coldseepsis</name>
    <dbReference type="NCBI Taxonomy" id="2782163"/>
    <lineage>
        <taxon>Bacteria</taxon>
        <taxon>Bacillati</taxon>
        <taxon>Mycoplasmatota</taxon>
        <taxon>Mollicutes</taxon>
        <taxon>Candidatus Izemoplasmatales</taxon>
        <taxon>Candidatus Izemoplasmataceae</taxon>
        <taxon>Candidatus Xianfuyuplasma</taxon>
    </lineage>
</organism>
<dbReference type="EMBL" id="CP048914">
    <property type="protein sequence ID" value="QMS84324.1"/>
    <property type="molecule type" value="Genomic_DNA"/>
</dbReference>
<gene>
    <name evidence="7" type="ORF">G4Z02_00730</name>
</gene>
<dbReference type="Proteomes" id="UP000514720">
    <property type="component" value="Chromosome"/>
</dbReference>
<dbReference type="GO" id="GO:0006107">
    <property type="term" value="P:oxaloacetate metabolic process"/>
    <property type="evidence" value="ECO:0007669"/>
    <property type="project" value="TreeGrafter"/>
</dbReference>
<feature type="binding site" evidence="5">
    <location>
        <position position="140"/>
    </location>
    <ligand>
        <name>Mg(2+)</name>
        <dbReference type="ChEBI" id="CHEBI:18420"/>
    </ligand>
</feature>
<feature type="binding site" evidence="4">
    <location>
        <position position="114"/>
    </location>
    <ligand>
        <name>substrate</name>
    </ligand>
</feature>
<keyword evidence="7" id="KW-0456">Lyase</keyword>
<dbReference type="PIRSF" id="PIRSF015582">
    <property type="entry name" value="Cit_lyase_B"/>
    <property type="match status" value="1"/>
</dbReference>
<sequence>MNRSYLFIPGNTPSMIQNVDVFDSDAVILDLEDSVVEYEKDAARILVDEFLRHVQPQNVDVFVRINDPSSPHFIDDVTQLSATKICGFVLPKASLSTIKQLMQYTDKPLIPIIESPRGVLESKEMAQHPQVQGLLLGAEDFSKEMNIQRTPDGLEIEYVRQYLAIVCRAYDIEAIDTPWIDKEDVIGLEADTETAKQFGCTGKAAIHPNHIDCINTIFTPSQAAINEAMRIVKKAEETKKGAFSLDGKMVDRPIIEKAKKLLQLAHEYKII</sequence>
<dbReference type="InterPro" id="IPR015813">
    <property type="entry name" value="Pyrv/PenolPyrv_kinase-like_dom"/>
</dbReference>
<protein>
    <submittedName>
        <fullName evidence="7">CoA ester lyase</fullName>
    </submittedName>
</protein>
<comment type="cofactor">
    <cofactor evidence="1">
        <name>Mg(2+)</name>
        <dbReference type="ChEBI" id="CHEBI:18420"/>
    </cofactor>
</comment>
<dbReference type="InterPro" id="IPR040442">
    <property type="entry name" value="Pyrv_kinase-like_dom_sf"/>
</dbReference>
<evidence type="ECO:0000256" key="3">
    <source>
        <dbReference type="ARBA" id="ARBA00022842"/>
    </source>
</evidence>
<dbReference type="PANTHER" id="PTHR32308:SF0">
    <property type="entry name" value="HPCH_HPAI ALDOLASE_CITRATE LYASE DOMAIN-CONTAINING PROTEIN"/>
    <property type="match status" value="1"/>
</dbReference>
<dbReference type="GO" id="GO:0000287">
    <property type="term" value="F:magnesium ion binding"/>
    <property type="evidence" value="ECO:0007669"/>
    <property type="project" value="TreeGrafter"/>
</dbReference>
<dbReference type="GO" id="GO:0016829">
    <property type="term" value="F:lyase activity"/>
    <property type="evidence" value="ECO:0007669"/>
    <property type="project" value="UniProtKB-KW"/>
</dbReference>
<dbReference type="RefSeq" id="WP_258877935.1">
    <property type="nucleotide sequence ID" value="NZ_CP048914.1"/>
</dbReference>
<dbReference type="Gene3D" id="3.20.20.60">
    <property type="entry name" value="Phosphoenolpyruvate-binding domains"/>
    <property type="match status" value="1"/>
</dbReference>
<evidence type="ECO:0000313" key="7">
    <source>
        <dbReference type="EMBL" id="QMS84324.1"/>
    </source>
</evidence>
<dbReference type="Pfam" id="PF03328">
    <property type="entry name" value="HpcH_HpaI"/>
    <property type="match status" value="1"/>
</dbReference>
<feature type="binding site" evidence="5">
    <location>
        <position position="114"/>
    </location>
    <ligand>
        <name>Mg(2+)</name>
        <dbReference type="ChEBI" id="CHEBI:18420"/>
    </ligand>
</feature>
<evidence type="ECO:0000256" key="5">
    <source>
        <dbReference type="PIRSR" id="PIRSR015582-2"/>
    </source>
</evidence>
<evidence type="ECO:0000259" key="6">
    <source>
        <dbReference type="Pfam" id="PF03328"/>
    </source>
</evidence>
<keyword evidence="2 5" id="KW-0479">Metal-binding</keyword>
<dbReference type="InterPro" id="IPR005000">
    <property type="entry name" value="Aldolase/citrate-lyase_domain"/>
</dbReference>
<name>A0A7L7KQU4_9MOLU</name>
<evidence type="ECO:0000256" key="4">
    <source>
        <dbReference type="PIRSR" id="PIRSR015582-1"/>
    </source>
</evidence>
<proteinExistence type="predicted"/>
<dbReference type="AlphaFoldDB" id="A0A7L7KQU4"/>
<dbReference type="SUPFAM" id="SSF51621">
    <property type="entry name" value="Phosphoenolpyruvate/pyruvate domain"/>
    <property type="match status" value="1"/>
</dbReference>
<evidence type="ECO:0000256" key="2">
    <source>
        <dbReference type="ARBA" id="ARBA00022723"/>
    </source>
</evidence>
<feature type="binding site" evidence="4">
    <location>
        <position position="64"/>
    </location>
    <ligand>
        <name>substrate</name>
    </ligand>
</feature>
<dbReference type="KEGG" id="xcl:G4Z02_00730"/>
<keyword evidence="8" id="KW-1185">Reference proteome</keyword>
<feature type="domain" description="HpcH/HpaI aldolase/citrate lyase" evidence="6">
    <location>
        <begin position="3"/>
        <end position="208"/>
    </location>
</feature>